<proteinExistence type="predicted"/>
<name>A0A2Z2H7P7_9GAMM</name>
<feature type="domain" description="Alpha/beta hydrolase" evidence="2">
    <location>
        <begin position="215"/>
        <end position="630"/>
    </location>
</feature>
<keyword evidence="4" id="KW-1185">Reference proteome</keyword>
<accession>A0A2Z2H7P7</accession>
<feature type="signal peptide" evidence="1">
    <location>
        <begin position="1"/>
        <end position="26"/>
    </location>
</feature>
<dbReference type="EMBL" id="CP021323">
    <property type="protein sequence ID" value="ARS53368.1"/>
    <property type="molecule type" value="Genomic_DNA"/>
</dbReference>
<evidence type="ECO:0000259" key="2">
    <source>
        <dbReference type="Pfam" id="PF20091"/>
    </source>
</evidence>
<keyword evidence="1" id="KW-0732">Signal</keyword>
<reference evidence="3 4" key="1">
    <citation type="journal article" date="2017" name="Int. J. Syst. Evol. Microbiol.">
        <title>Kushneria konosiri sp. nov., isolated from the Korean salt-fermented seafood Daemi-jeot.</title>
        <authorList>
            <person name="Yun J.H."/>
            <person name="Park S.K."/>
            <person name="Lee J.Y."/>
            <person name="Jung M.J."/>
            <person name="Bae J.W."/>
        </authorList>
    </citation>
    <scope>NUCLEOTIDE SEQUENCE [LARGE SCALE GENOMIC DNA]</scope>
    <source>
        <strain evidence="3 4">X49</strain>
    </source>
</reference>
<dbReference type="KEGG" id="kus:B9G99_11275"/>
<dbReference type="Proteomes" id="UP000250025">
    <property type="component" value="Chromosome"/>
</dbReference>
<evidence type="ECO:0000313" key="4">
    <source>
        <dbReference type="Proteomes" id="UP000250025"/>
    </source>
</evidence>
<sequence length="640" mass="69388">MIKRPAYLPLGTIAASLLFLASPTQARVTGFDVVSTTPIYEGHRFSDAGSYQKIEGVAHFAVDPDADHVADIAGIDRAPINNEGEVEFSTEVVILKPTGKGSGTLFYEIPNRGRNLSFALLNRAPISDRFSVDDPGDGFEMHQGHTMVWGGWQTGLSDDLLTMTLPVLDGVTGSSRDEFIFDNTDRVQRKTLSYPAASIDPGAATLTVRETPLAPRETPKGLSFRYIDEKTIEITRPEGLDAGAIYEFVYPARDALPSGLAFVATSDLVSFLRGSPGHDVSPPTHDIDHTIGLDISQSGRFMRDLIHQGFNADENGKRVFDGAMVHIAGSRKTFTNALFAQPGRFSRQHEDHDYPGDQFPFTYASSTDPLTGRTDSILAACTASNTCPRLMHSDTSTEFWQGRASLVSSMPDGEPLKMPDNVRLYFLAGLPHLNAWGTASAQKAMCQYPTNPLSPAPVMRALARDMQAWVSEGTEPPASAYPGLKANTLVAPDTLKLPRIEGTIPSPVVNTLHVMHHDTQPPTMGEAYPVRVPRVDADGVPEGGVRLPYVAAPLGTYWGWNLRAKGFGEGDLCSLDGSYLPFPSSPDDNDSRAPIGARHASEKAYREAVRQAGEQLVRARLMLPEDVDIVVKGAPAFSAR</sequence>
<organism evidence="3 4">
    <name type="scientific">Kushneria konosiri</name>
    <dbReference type="NCBI Taxonomy" id="698828"/>
    <lineage>
        <taxon>Bacteria</taxon>
        <taxon>Pseudomonadati</taxon>
        <taxon>Pseudomonadota</taxon>
        <taxon>Gammaproteobacteria</taxon>
        <taxon>Oceanospirillales</taxon>
        <taxon>Halomonadaceae</taxon>
        <taxon>Kushneria</taxon>
    </lineage>
</organism>
<dbReference type="OrthoDB" id="222879at2"/>
<protein>
    <recommendedName>
        <fullName evidence="2">Alpha/beta hydrolase domain-containing protein</fullName>
    </recommendedName>
</protein>
<evidence type="ECO:0000313" key="3">
    <source>
        <dbReference type="EMBL" id="ARS53368.1"/>
    </source>
</evidence>
<feature type="chain" id="PRO_5016232466" description="Alpha/beta hydrolase domain-containing protein" evidence="1">
    <location>
        <begin position="27"/>
        <end position="640"/>
    </location>
</feature>
<evidence type="ECO:0000256" key="1">
    <source>
        <dbReference type="SAM" id="SignalP"/>
    </source>
</evidence>
<dbReference type="Pfam" id="PF20091">
    <property type="entry name" value="Abhydrolase_10"/>
    <property type="match status" value="1"/>
</dbReference>
<dbReference type="AlphaFoldDB" id="A0A2Z2H7P7"/>
<gene>
    <name evidence="3" type="ORF">B9G99_11275</name>
</gene>
<dbReference type="InterPro" id="IPR045394">
    <property type="entry name" value="Abhydrolase_dom"/>
</dbReference>
<dbReference type="RefSeq" id="WP_086622245.1">
    <property type="nucleotide sequence ID" value="NZ_CP021323.1"/>
</dbReference>